<comment type="caution">
    <text evidence="1">The sequence shown here is derived from an EMBL/GenBank/DDBJ whole genome shotgun (WGS) entry which is preliminary data.</text>
</comment>
<sequence>MSTRRGLYREWILLSSDTPSEARQASDGLGLSIQTDGGTGTEDFIQPPAGYYCPIGCFEVSLALDY</sequence>
<feature type="non-terminal residue" evidence="1">
    <location>
        <position position="1"/>
    </location>
</feature>
<organism evidence="1 2">
    <name type="scientific">Rhizoctonia solani</name>
    <dbReference type="NCBI Taxonomy" id="456999"/>
    <lineage>
        <taxon>Eukaryota</taxon>
        <taxon>Fungi</taxon>
        <taxon>Dikarya</taxon>
        <taxon>Basidiomycota</taxon>
        <taxon>Agaricomycotina</taxon>
        <taxon>Agaricomycetes</taxon>
        <taxon>Cantharellales</taxon>
        <taxon>Ceratobasidiaceae</taxon>
        <taxon>Rhizoctonia</taxon>
    </lineage>
</organism>
<dbReference type="Proteomes" id="UP000602905">
    <property type="component" value="Unassembled WGS sequence"/>
</dbReference>
<dbReference type="AlphaFoldDB" id="A0A8H7LZV0"/>
<name>A0A8H7LZV0_9AGAM</name>
<gene>
    <name evidence="1" type="ORF">RHS03_01594</name>
</gene>
<accession>A0A8H7LZV0</accession>
<dbReference type="EMBL" id="JACYCD010000045">
    <property type="protein sequence ID" value="KAF8711677.1"/>
    <property type="molecule type" value="Genomic_DNA"/>
</dbReference>
<evidence type="ECO:0000313" key="1">
    <source>
        <dbReference type="EMBL" id="KAF8711677.1"/>
    </source>
</evidence>
<reference evidence="1" key="1">
    <citation type="submission" date="2020-09" db="EMBL/GenBank/DDBJ databases">
        <title>Comparative genome analyses of four rice-infecting Rhizoctonia solani isolates reveal extensive enrichment of homogalacturonan modification genes.</title>
        <authorList>
            <person name="Lee D.-Y."/>
            <person name="Jeon J."/>
            <person name="Kim K.-T."/>
            <person name="Cheong K."/>
            <person name="Song H."/>
            <person name="Choi G."/>
            <person name="Ko J."/>
            <person name="Opiyo S.O."/>
            <person name="Zuo S."/>
            <person name="Madhav S."/>
            <person name="Lee Y.-H."/>
            <person name="Wang G.-L."/>
        </authorList>
    </citation>
    <scope>NUCLEOTIDE SEQUENCE</scope>
    <source>
        <strain evidence="1">AG1-IA WGL</strain>
    </source>
</reference>
<proteinExistence type="predicted"/>
<evidence type="ECO:0000313" key="2">
    <source>
        <dbReference type="Proteomes" id="UP000602905"/>
    </source>
</evidence>
<protein>
    <submittedName>
        <fullName evidence="1">Uncharacterized protein</fullName>
    </submittedName>
</protein>